<evidence type="ECO:0000256" key="2">
    <source>
        <dbReference type="SAM" id="Phobius"/>
    </source>
</evidence>
<comment type="caution">
    <text evidence="3">The sequence shown here is derived from an EMBL/GenBank/DDBJ whole genome shotgun (WGS) entry which is preliminary data.</text>
</comment>
<name>A0A4Q0VSK5_9BACI</name>
<protein>
    <recommendedName>
        <fullName evidence="5">YtxH domain-containing protein</fullName>
    </recommendedName>
</protein>
<dbReference type="EMBL" id="QOUX01000039">
    <property type="protein sequence ID" value="RXJ00326.1"/>
    <property type="molecule type" value="Genomic_DNA"/>
</dbReference>
<dbReference type="Proteomes" id="UP000290649">
    <property type="component" value="Unassembled WGS sequence"/>
</dbReference>
<proteinExistence type="predicted"/>
<accession>A0A4Q0VSK5</accession>
<organism evidence="3 4">
    <name type="scientific">Anaerobacillus alkaliphilus</name>
    <dbReference type="NCBI Taxonomy" id="1548597"/>
    <lineage>
        <taxon>Bacteria</taxon>
        <taxon>Bacillati</taxon>
        <taxon>Bacillota</taxon>
        <taxon>Bacilli</taxon>
        <taxon>Bacillales</taxon>
        <taxon>Bacillaceae</taxon>
        <taxon>Anaerobacillus</taxon>
    </lineage>
</organism>
<keyword evidence="2" id="KW-0472">Membrane</keyword>
<feature type="coiled-coil region" evidence="1">
    <location>
        <begin position="58"/>
        <end position="92"/>
    </location>
</feature>
<sequence length="131" mass="14820">MEESRKKLIIRSAVIGGVVGSIVVALRSKKNLSSCINSCYEKTTDILKFVNENRSEIIDQLKTTSDKVTRAIDDTNNDLKALSSNIKHLKDSSAQMILTVQDTKDHLVTMYETCKQKYETPLPQQEEKKDE</sequence>
<dbReference type="AlphaFoldDB" id="A0A4Q0VSK5"/>
<dbReference type="OrthoDB" id="2968580at2"/>
<dbReference type="RefSeq" id="WP_129078544.1">
    <property type="nucleotide sequence ID" value="NZ_QOUX01000039.1"/>
</dbReference>
<gene>
    <name evidence="3" type="ORF">DS745_12405</name>
</gene>
<feature type="transmembrane region" description="Helical" evidence="2">
    <location>
        <begin position="9"/>
        <end position="26"/>
    </location>
</feature>
<keyword evidence="1" id="KW-0175">Coiled coil</keyword>
<keyword evidence="4" id="KW-1185">Reference proteome</keyword>
<reference evidence="3 4" key="1">
    <citation type="journal article" date="2019" name="Int. J. Syst. Evol. Microbiol.">
        <title>Anaerobacillus alkaliphilus sp. nov., a novel alkaliphilic and moderately halophilic bacterium.</title>
        <authorList>
            <person name="Borsodi A.K."/>
            <person name="Aszalos J.M."/>
            <person name="Bihari P."/>
            <person name="Nagy I."/>
            <person name="Schumann P."/>
            <person name="Sproer C."/>
            <person name="Kovacs A.L."/>
            <person name="Boka K."/>
            <person name="Dobosy P."/>
            <person name="Ovari M."/>
            <person name="Szili-Kovacs T."/>
            <person name="Toth E."/>
        </authorList>
    </citation>
    <scope>NUCLEOTIDE SEQUENCE [LARGE SCALE GENOMIC DNA]</scope>
    <source>
        <strain evidence="3 4">B16-10</strain>
    </source>
</reference>
<evidence type="ECO:0008006" key="5">
    <source>
        <dbReference type="Google" id="ProtNLM"/>
    </source>
</evidence>
<keyword evidence="2" id="KW-0812">Transmembrane</keyword>
<evidence type="ECO:0000256" key="1">
    <source>
        <dbReference type="SAM" id="Coils"/>
    </source>
</evidence>
<evidence type="ECO:0000313" key="4">
    <source>
        <dbReference type="Proteomes" id="UP000290649"/>
    </source>
</evidence>
<keyword evidence="2" id="KW-1133">Transmembrane helix</keyword>
<evidence type="ECO:0000313" key="3">
    <source>
        <dbReference type="EMBL" id="RXJ00326.1"/>
    </source>
</evidence>